<protein>
    <submittedName>
        <fullName evidence="2">Uncharacterized protein</fullName>
    </submittedName>
</protein>
<keyword evidence="3" id="KW-1185">Reference proteome</keyword>
<comment type="caution">
    <text evidence="2">The sequence shown here is derived from an EMBL/GenBank/DDBJ whole genome shotgun (WGS) entry which is preliminary data.</text>
</comment>
<sequence>MPGSKTTTTDCKNPSSKSPCTATSMCQTNDFATSRTQSFVQEPPHNGNTLAILPYQTTNVDARRREKKVKMMDYIAGFDHEFRG</sequence>
<accession>A0ABR3Y694</accession>
<evidence type="ECO:0000313" key="3">
    <source>
        <dbReference type="Proteomes" id="UP001583177"/>
    </source>
</evidence>
<gene>
    <name evidence="2" type="ORF">Daus18300_000406</name>
</gene>
<proteinExistence type="predicted"/>
<feature type="region of interest" description="Disordered" evidence="1">
    <location>
        <begin position="1"/>
        <end position="24"/>
    </location>
</feature>
<evidence type="ECO:0000313" key="2">
    <source>
        <dbReference type="EMBL" id="KAL1883348.1"/>
    </source>
</evidence>
<organism evidence="2 3">
    <name type="scientific">Diaporthe australafricana</name>
    <dbReference type="NCBI Taxonomy" id="127596"/>
    <lineage>
        <taxon>Eukaryota</taxon>
        <taxon>Fungi</taxon>
        <taxon>Dikarya</taxon>
        <taxon>Ascomycota</taxon>
        <taxon>Pezizomycotina</taxon>
        <taxon>Sordariomycetes</taxon>
        <taxon>Sordariomycetidae</taxon>
        <taxon>Diaporthales</taxon>
        <taxon>Diaporthaceae</taxon>
        <taxon>Diaporthe</taxon>
    </lineage>
</organism>
<dbReference type="Proteomes" id="UP001583177">
    <property type="component" value="Unassembled WGS sequence"/>
</dbReference>
<reference evidence="2 3" key="1">
    <citation type="journal article" date="2024" name="IMA Fungus">
        <title>IMA Genome - F19 : A genome assembly and annotation guide to empower mycologists, including annotated draft genome sequences of Ceratocystis pirilliformis, Diaporthe australafricana, Fusarium ophioides, Paecilomyces lecythidis, and Sporothrix stenoceras.</title>
        <authorList>
            <person name="Aylward J."/>
            <person name="Wilson A.M."/>
            <person name="Visagie C.M."/>
            <person name="Spraker J."/>
            <person name="Barnes I."/>
            <person name="Buitendag C."/>
            <person name="Ceriani C."/>
            <person name="Del Mar Angel L."/>
            <person name="du Plessis D."/>
            <person name="Fuchs T."/>
            <person name="Gasser K."/>
            <person name="Kramer D."/>
            <person name="Li W."/>
            <person name="Munsamy K."/>
            <person name="Piso A."/>
            <person name="Price J.L."/>
            <person name="Sonnekus B."/>
            <person name="Thomas C."/>
            <person name="van der Nest A."/>
            <person name="van Dijk A."/>
            <person name="van Heerden A."/>
            <person name="van Vuuren N."/>
            <person name="Yilmaz N."/>
            <person name="Duong T.A."/>
            <person name="van der Merwe N.A."/>
            <person name="Wingfield M.J."/>
            <person name="Wingfield B.D."/>
        </authorList>
    </citation>
    <scope>NUCLEOTIDE SEQUENCE [LARGE SCALE GENOMIC DNA]</scope>
    <source>
        <strain evidence="2 3">CMW 18300</strain>
    </source>
</reference>
<name>A0ABR3Y694_9PEZI</name>
<dbReference type="EMBL" id="JAWRVE010000002">
    <property type="protein sequence ID" value="KAL1883348.1"/>
    <property type="molecule type" value="Genomic_DNA"/>
</dbReference>
<evidence type="ECO:0000256" key="1">
    <source>
        <dbReference type="SAM" id="MobiDB-lite"/>
    </source>
</evidence>